<dbReference type="InterPro" id="IPR011009">
    <property type="entry name" value="Kinase-like_dom_sf"/>
</dbReference>
<dbReference type="PROSITE" id="PS00109">
    <property type="entry name" value="PROTEIN_KINASE_TYR"/>
    <property type="match status" value="1"/>
</dbReference>
<dbReference type="EMBL" id="KI294533">
    <property type="protein sequence ID" value="ESA04155.1"/>
    <property type="molecule type" value="Genomic_DNA"/>
</dbReference>
<dbReference type="InterPro" id="IPR008266">
    <property type="entry name" value="Tyr_kinase_AS"/>
</dbReference>
<organism evidence="1">
    <name type="scientific">Rhizophagus irregularis (strain DAOM 181602 / DAOM 197198 / MUCL 43194)</name>
    <name type="common">Arbuscular mycorrhizal fungus</name>
    <name type="synonym">Glomus intraradices</name>
    <dbReference type="NCBI Taxonomy" id="747089"/>
    <lineage>
        <taxon>Eukaryota</taxon>
        <taxon>Fungi</taxon>
        <taxon>Fungi incertae sedis</taxon>
        <taxon>Mucoromycota</taxon>
        <taxon>Glomeromycotina</taxon>
        <taxon>Glomeromycetes</taxon>
        <taxon>Glomerales</taxon>
        <taxon>Glomeraceae</taxon>
        <taxon>Rhizophagus</taxon>
    </lineage>
</organism>
<name>U9T7P7_RHIID</name>
<accession>U9T7P7</accession>
<protein>
    <submittedName>
        <fullName evidence="1">Uncharacterized protein</fullName>
    </submittedName>
</protein>
<dbReference type="AlphaFoldDB" id="U9T7P7"/>
<reference evidence="1" key="1">
    <citation type="submission" date="2013-07" db="EMBL/GenBank/DDBJ databases">
        <title>The genome of an arbuscular mycorrhizal fungus provides insights into the evolution of the oldest plant symbiosis.</title>
        <authorList>
            <consortium name="DOE Joint Genome Institute"/>
            <person name="Tisserant E."/>
            <person name="Malbreil M."/>
            <person name="Kuo A."/>
            <person name="Kohler A."/>
            <person name="Symeonidi A."/>
            <person name="Balestrini R."/>
            <person name="Charron P."/>
            <person name="Duensing N."/>
            <person name="Frei-dit-Frey N."/>
            <person name="Gianinazzi-Pearson V."/>
            <person name="Gilbert B."/>
            <person name="Handa Y."/>
            <person name="Hijri M."/>
            <person name="Kaul R."/>
            <person name="Kawaguchi M."/>
            <person name="Krajinski F."/>
            <person name="Lammers P."/>
            <person name="Lapierre D."/>
            <person name="Masclaux F.G."/>
            <person name="Murat C."/>
            <person name="Morin E."/>
            <person name="Ndikumana S."/>
            <person name="Pagni M."/>
            <person name="Petitpierre D."/>
            <person name="Requena N."/>
            <person name="Rosikiewicz P."/>
            <person name="Riley R."/>
            <person name="Saito K."/>
            <person name="San Clemente H."/>
            <person name="Shapiro H."/>
            <person name="van Tuinen D."/>
            <person name="Becard G."/>
            <person name="Bonfante P."/>
            <person name="Paszkowski U."/>
            <person name="Shachar-Hill Y."/>
            <person name="Young J.P."/>
            <person name="Sanders I.R."/>
            <person name="Henrissat B."/>
            <person name="Rensing S.A."/>
            <person name="Grigoriev I.V."/>
            <person name="Corradi N."/>
            <person name="Roux C."/>
            <person name="Martin F."/>
        </authorList>
    </citation>
    <scope>NUCLEOTIDE SEQUENCE</scope>
    <source>
        <strain evidence="1">DAOM 197198</strain>
    </source>
</reference>
<evidence type="ECO:0000313" key="1">
    <source>
        <dbReference type="EMBL" id="ESA04155.1"/>
    </source>
</evidence>
<gene>
    <name evidence="1" type="ORF">GLOINDRAFT_85497</name>
</gene>
<dbReference type="Gene3D" id="1.10.510.10">
    <property type="entry name" value="Transferase(Phosphotransferase) domain 1"/>
    <property type="match status" value="1"/>
</dbReference>
<proteinExistence type="predicted"/>
<sequence length="192" mass="21884">MPEISNVNSVPLTQLDNNYVIAGKKFLDGKAPYICANITYRFLTDCSEESKTPYKISFSDQISLSNQITTKYLQALLSLIYCHPMSENYKARQIIKHCVNVTTTSNWIVQTSKNLTSLCQNWGMLWICHQNNIVHGDVRLNNILIYNGRLILADFRCSLCAGNNWNFCGLALPFHSLQLMEAIKAERPIVKF</sequence>
<dbReference type="HOGENOM" id="CLU_1415863_0_0_1"/>
<dbReference type="GO" id="GO:0004672">
    <property type="term" value="F:protein kinase activity"/>
    <property type="evidence" value="ECO:0007669"/>
    <property type="project" value="InterPro"/>
</dbReference>
<dbReference type="SUPFAM" id="SSF56112">
    <property type="entry name" value="Protein kinase-like (PK-like)"/>
    <property type="match status" value="1"/>
</dbReference>